<evidence type="ECO:0000259" key="4">
    <source>
        <dbReference type="Pfam" id="PF01494"/>
    </source>
</evidence>
<keyword evidence="6" id="KW-1185">Reference proteome</keyword>
<dbReference type="Gene3D" id="3.50.50.60">
    <property type="entry name" value="FAD/NAD(P)-binding domain"/>
    <property type="match status" value="1"/>
</dbReference>
<dbReference type="InterPro" id="IPR050641">
    <property type="entry name" value="RIFMO-like"/>
</dbReference>
<dbReference type="GO" id="GO:0004497">
    <property type="term" value="F:monooxygenase activity"/>
    <property type="evidence" value="ECO:0007669"/>
    <property type="project" value="UniProtKB-KW"/>
</dbReference>
<evidence type="ECO:0000313" key="5">
    <source>
        <dbReference type="EMBL" id="MFF5295193.1"/>
    </source>
</evidence>
<dbReference type="PANTHER" id="PTHR43004:SF19">
    <property type="entry name" value="BINDING MONOOXYGENASE, PUTATIVE (JCVI)-RELATED"/>
    <property type="match status" value="1"/>
</dbReference>
<keyword evidence="2" id="KW-0285">Flavoprotein</keyword>
<dbReference type="InterPro" id="IPR036188">
    <property type="entry name" value="FAD/NAD-bd_sf"/>
</dbReference>
<dbReference type="Gene3D" id="3.40.30.120">
    <property type="match status" value="1"/>
</dbReference>
<dbReference type="RefSeq" id="WP_026205584.1">
    <property type="nucleotide sequence ID" value="NZ_JBIAZU010000007.1"/>
</dbReference>
<comment type="cofactor">
    <cofactor evidence="1">
        <name>FAD</name>
        <dbReference type="ChEBI" id="CHEBI:57692"/>
    </cofactor>
</comment>
<dbReference type="Proteomes" id="UP001602245">
    <property type="component" value="Unassembled WGS sequence"/>
</dbReference>
<evidence type="ECO:0000256" key="1">
    <source>
        <dbReference type="ARBA" id="ARBA00001974"/>
    </source>
</evidence>
<dbReference type="EMBL" id="JBIAZU010000007">
    <property type="protein sequence ID" value="MFF5295193.1"/>
    <property type="molecule type" value="Genomic_DNA"/>
</dbReference>
<accession>A0ABW6WQD1</accession>
<dbReference type="Gene3D" id="3.30.70.2450">
    <property type="match status" value="1"/>
</dbReference>
<sequence>MEQVVIVGGGPTGLMLACELRLSGVDVLVLERLAGPSGESRAGGIHARTMEILDMRGMLEPFLAEGRRLPRGHFAGIPLDFSGLPTRYPFLLAILQRRIERLLEARARDLGVRLRREVGVTVLRQTAERVEIETTEGDLAAAYVVGCDGGRSTVRKLAGIDFPGTPGTMTAILGDVELSAPPEGPVFQQRTPHGNWSVLTFESGWYRVITNDFDGIADRDAPITVDELRGSLRKHAGTDFGLHSPRWISRYNDAARLAARYRSGRVLLAGDAAHIHYPAGGQGLNTGVQDAFNLGWKLAAVLLFGQDQTLLDTYEEERRPVAERVLANTRAQTALTRPDPQTEALRQVLTGLTAFGDVNRSLSEMVAALDIRYPLPEGAGHRAPDFDLPDGTRLYEHLRDPRPVYLGAGSSDGVRAVAWEGPAMLIRPDGHVAWVEAMGERALQEAINRWCRPSFNE</sequence>
<dbReference type="PRINTS" id="PR00420">
    <property type="entry name" value="RNGMNOXGNASE"/>
</dbReference>
<evidence type="ECO:0000256" key="2">
    <source>
        <dbReference type="ARBA" id="ARBA00022630"/>
    </source>
</evidence>
<protein>
    <submittedName>
        <fullName evidence="5">FAD-dependent monooxygenase</fullName>
    </submittedName>
</protein>
<dbReference type="PANTHER" id="PTHR43004">
    <property type="entry name" value="TRK SYSTEM POTASSIUM UPTAKE PROTEIN"/>
    <property type="match status" value="1"/>
</dbReference>
<comment type="caution">
    <text evidence="5">The sequence shown here is derived from an EMBL/GenBank/DDBJ whole genome shotgun (WGS) entry which is preliminary data.</text>
</comment>
<feature type="domain" description="FAD-binding" evidence="4">
    <location>
        <begin position="3"/>
        <end position="328"/>
    </location>
</feature>
<dbReference type="InterPro" id="IPR002938">
    <property type="entry name" value="FAD-bd"/>
</dbReference>
<organism evidence="5 6">
    <name type="scientific">Paractinoplanes globisporus</name>
    <dbReference type="NCBI Taxonomy" id="113565"/>
    <lineage>
        <taxon>Bacteria</taxon>
        <taxon>Bacillati</taxon>
        <taxon>Actinomycetota</taxon>
        <taxon>Actinomycetes</taxon>
        <taxon>Micromonosporales</taxon>
        <taxon>Micromonosporaceae</taxon>
        <taxon>Paractinoplanes</taxon>
    </lineage>
</organism>
<keyword evidence="5" id="KW-0560">Oxidoreductase</keyword>
<dbReference type="Pfam" id="PF01494">
    <property type="entry name" value="FAD_binding_3"/>
    <property type="match status" value="1"/>
</dbReference>
<name>A0ABW6WQD1_9ACTN</name>
<evidence type="ECO:0000256" key="3">
    <source>
        <dbReference type="ARBA" id="ARBA00022827"/>
    </source>
</evidence>
<keyword evidence="5" id="KW-0503">Monooxygenase</keyword>
<evidence type="ECO:0000313" key="6">
    <source>
        <dbReference type="Proteomes" id="UP001602245"/>
    </source>
</evidence>
<gene>
    <name evidence="5" type="ORF">ACFY35_37630</name>
</gene>
<dbReference type="Pfam" id="PF21274">
    <property type="entry name" value="Rng_hyd_C"/>
    <property type="match status" value="1"/>
</dbReference>
<reference evidence="5 6" key="1">
    <citation type="submission" date="2024-10" db="EMBL/GenBank/DDBJ databases">
        <title>The Natural Products Discovery Center: Release of the First 8490 Sequenced Strains for Exploring Actinobacteria Biosynthetic Diversity.</title>
        <authorList>
            <person name="Kalkreuter E."/>
            <person name="Kautsar S.A."/>
            <person name="Yang D."/>
            <person name="Bader C.D."/>
            <person name="Teijaro C.N."/>
            <person name="Fluegel L."/>
            <person name="Davis C.M."/>
            <person name="Simpson J.R."/>
            <person name="Lauterbach L."/>
            <person name="Steele A.D."/>
            <person name="Gui C."/>
            <person name="Meng S."/>
            <person name="Li G."/>
            <person name="Viehrig K."/>
            <person name="Ye F."/>
            <person name="Su P."/>
            <person name="Kiefer A.F."/>
            <person name="Nichols A."/>
            <person name="Cepeda A.J."/>
            <person name="Yan W."/>
            <person name="Fan B."/>
            <person name="Jiang Y."/>
            <person name="Adhikari A."/>
            <person name="Zheng C.-J."/>
            <person name="Schuster L."/>
            <person name="Cowan T.M."/>
            <person name="Smanski M.J."/>
            <person name="Chevrette M.G."/>
            <person name="De Carvalho L.P.S."/>
            <person name="Shen B."/>
        </authorList>
    </citation>
    <scope>NUCLEOTIDE SEQUENCE [LARGE SCALE GENOMIC DNA]</scope>
    <source>
        <strain evidence="5 6">NPDC000087</strain>
    </source>
</reference>
<dbReference type="SUPFAM" id="SSF51905">
    <property type="entry name" value="FAD/NAD(P)-binding domain"/>
    <property type="match status" value="1"/>
</dbReference>
<proteinExistence type="predicted"/>
<keyword evidence="3" id="KW-0274">FAD</keyword>